<dbReference type="InterPro" id="IPR037294">
    <property type="entry name" value="ABC_BtuC-like"/>
</dbReference>
<keyword evidence="4" id="KW-1003">Cell membrane</keyword>
<evidence type="ECO:0000313" key="9">
    <source>
        <dbReference type="EMBL" id="AZV44971.1"/>
    </source>
</evidence>
<feature type="transmembrane region" description="Helical" evidence="8">
    <location>
        <begin position="251"/>
        <end position="284"/>
    </location>
</feature>
<feature type="transmembrane region" description="Helical" evidence="8">
    <location>
        <begin position="135"/>
        <end position="155"/>
    </location>
</feature>
<dbReference type="FunFam" id="1.10.3470.10:FF:000001">
    <property type="entry name" value="Vitamin B12 ABC transporter permease BtuC"/>
    <property type="match status" value="1"/>
</dbReference>
<feature type="transmembrane region" description="Helical" evidence="8">
    <location>
        <begin position="110"/>
        <end position="128"/>
    </location>
</feature>
<evidence type="ECO:0000256" key="2">
    <source>
        <dbReference type="ARBA" id="ARBA00007935"/>
    </source>
</evidence>
<comment type="similarity">
    <text evidence="2">Belongs to the binding-protein-dependent transport system permease family. FecCD subfamily.</text>
</comment>
<feature type="transmembrane region" description="Helical" evidence="8">
    <location>
        <begin position="80"/>
        <end position="98"/>
    </location>
</feature>
<sequence length="349" mass="36905">MLYDIAEIKNEKNGKTMILIKNSTKLFGMIVALLLLLVCIGMSIVFGYTNTSVHTAYEAFTQFNDSNEHLIIQNVRLPRALIAAAVGASLAMTGILMQTLTKNPLASPDILGINAGAGFAVVLAITFMHTASLQTFTWISFLGAGFAAIAVYVISSAGHDGLTPLKITLAGAAMAALFASFTQGILTANEAELEQVLFWLAGSVQGRKLELLIAVLPYLLIGWIAAVLIAPKMNVLAMGDDVAKGLGLKLGIVKIVVVVIVILLAGGSVAVAGPIGFIGIVVPHVARKLIGTDHRWLIPFAGLLGGILLLVADIGARYIIMPREVPVGVITAFIGTPFFIYIARKGFRN</sequence>
<gene>
    <name evidence="9" type="ORF">BAOM_4391</name>
</gene>
<dbReference type="PANTHER" id="PTHR30472">
    <property type="entry name" value="FERRIC ENTEROBACTIN TRANSPORT SYSTEM PERMEASE PROTEIN"/>
    <property type="match status" value="1"/>
</dbReference>
<keyword evidence="5 8" id="KW-0812">Transmembrane</keyword>
<feature type="transmembrane region" description="Helical" evidence="8">
    <location>
        <begin position="167"/>
        <end position="188"/>
    </location>
</feature>
<dbReference type="GO" id="GO:0022857">
    <property type="term" value="F:transmembrane transporter activity"/>
    <property type="evidence" value="ECO:0007669"/>
    <property type="project" value="InterPro"/>
</dbReference>
<evidence type="ECO:0000256" key="5">
    <source>
        <dbReference type="ARBA" id="ARBA00022692"/>
    </source>
</evidence>
<reference evidence="9 10" key="1">
    <citation type="submission" date="2018-01" db="EMBL/GenBank/DDBJ databases">
        <title>Bacillus asahii Genome sequencing and assembly.</title>
        <authorList>
            <person name="Jiang H."/>
            <person name="Feng Y."/>
            <person name="Zhao F."/>
            <person name="Lin X."/>
        </authorList>
    </citation>
    <scope>NUCLEOTIDE SEQUENCE [LARGE SCALE GENOMIC DNA]</scope>
    <source>
        <strain evidence="9 10">OM18</strain>
    </source>
</reference>
<evidence type="ECO:0000256" key="3">
    <source>
        <dbReference type="ARBA" id="ARBA00022448"/>
    </source>
</evidence>
<name>A0A3T0KXD6_9BACI</name>
<keyword evidence="7 8" id="KW-0472">Membrane</keyword>
<evidence type="ECO:0000313" key="10">
    <source>
        <dbReference type="Proteomes" id="UP000283095"/>
    </source>
</evidence>
<feature type="transmembrane region" description="Helical" evidence="8">
    <location>
        <begin position="26"/>
        <end position="48"/>
    </location>
</feature>
<feature type="transmembrane region" description="Helical" evidence="8">
    <location>
        <begin position="209"/>
        <end position="231"/>
    </location>
</feature>
<comment type="subcellular location">
    <subcellularLocation>
        <location evidence="1">Cell membrane</location>
        <topology evidence="1">Multi-pass membrane protein</topology>
    </subcellularLocation>
</comment>
<feature type="transmembrane region" description="Helical" evidence="8">
    <location>
        <begin position="325"/>
        <end position="343"/>
    </location>
</feature>
<dbReference type="SUPFAM" id="SSF81345">
    <property type="entry name" value="ABC transporter involved in vitamin B12 uptake, BtuC"/>
    <property type="match status" value="1"/>
</dbReference>
<feature type="transmembrane region" description="Helical" evidence="8">
    <location>
        <begin position="296"/>
        <end position="319"/>
    </location>
</feature>
<dbReference type="Gene3D" id="1.10.3470.10">
    <property type="entry name" value="ABC transporter involved in vitamin B12 uptake, BtuC"/>
    <property type="match status" value="1"/>
</dbReference>
<keyword evidence="6 8" id="KW-1133">Transmembrane helix</keyword>
<accession>A0A3T0KXD6</accession>
<dbReference type="EMBL" id="CP026095">
    <property type="protein sequence ID" value="AZV44971.1"/>
    <property type="molecule type" value="Genomic_DNA"/>
</dbReference>
<evidence type="ECO:0000256" key="6">
    <source>
        <dbReference type="ARBA" id="ARBA00022989"/>
    </source>
</evidence>
<evidence type="ECO:0000256" key="4">
    <source>
        <dbReference type="ARBA" id="ARBA00022475"/>
    </source>
</evidence>
<dbReference type="AlphaFoldDB" id="A0A3T0KXD6"/>
<dbReference type="PANTHER" id="PTHR30472:SF65">
    <property type="entry name" value="SIDEROPHORE TRANSPORT SYSTEM PERMEASE PROTEIN YFIZ-RELATED"/>
    <property type="match status" value="1"/>
</dbReference>
<dbReference type="KEGG" id="pasa:BAOM_4391"/>
<protein>
    <submittedName>
        <fullName evidence="9">Siderophore ABC transporter permease</fullName>
    </submittedName>
</protein>
<dbReference type="Proteomes" id="UP000283095">
    <property type="component" value="Chromosome"/>
</dbReference>
<evidence type="ECO:0000256" key="1">
    <source>
        <dbReference type="ARBA" id="ARBA00004651"/>
    </source>
</evidence>
<dbReference type="GO" id="GO:0005886">
    <property type="term" value="C:plasma membrane"/>
    <property type="evidence" value="ECO:0007669"/>
    <property type="project" value="UniProtKB-SubCell"/>
</dbReference>
<organism evidence="9 10">
    <name type="scientific">Peribacillus asahii</name>
    <dbReference type="NCBI Taxonomy" id="228899"/>
    <lineage>
        <taxon>Bacteria</taxon>
        <taxon>Bacillati</taxon>
        <taxon>Bacillota</taxon>
        <taxon>Bacilli</taxon>
        <taxon>Bacillales</taxon>
        <taxon>Bacillaceae</taxon>
        <taxon>Peribacillus</taxon>
    </lineage>
</organism>
<dbReference type="Pfam" id="PF01032">
    <property type="entry name" value="FecCD"/>
    <property type="match status" value="1"/>
</dbReference>
<dbReference type="InterPro" id="IPR000522">
    <property type="entry name" value="ABC_transptr_permease_BtuC"/>
</dbReference>
<dbReference type="CDD" id="cd06550">
    <property type="entry name" value="TM_ABC_iron-siderophores_like"/>
    <property type="match status" value="1"/>
</dbReference>
<evidence type="ECO:0000256" key="8">
    <source>
        <dbReference type="SAM" id="Phobius"/>
    </source>
</evidence>
<proteinExistence type="inferred from homology"/>
<dbReference type="GO" id="GO:0033214">
    <property type="term" value="P:siderophore-iron import into cell"/>
    <property type="evidence" value="ECO:0007669"/>
    <property type="project" value="TreeGrafter"/>
</dbReference>
<evidence type="ECO:0000256" key="7">
    <source>
        <dbReference type="ARBA" id="ARBA00023136"/>
    </source>
</evidence>
<keyword evidence="3" id="KW-0813">Transport</keyword>